<evidence type="ECO:0000313" key="3">
    <source>
        <dbReference type="Proteomes" id="UP001595740"/>
    </source>
</evidence>
<feature type="region of interest" description="Disordered" evidence="1">
    <location>
        <begin position="68"/>
        <end position="90"/>
    </location>
</feature>
<dbReference type="Proteomes" id="UP001595740">
    <property type="component" value="Unassembled WGS sequence"/>
</dbReference>
<organism evidence="2 3">
    <name type="scientific">Lysobacter cavernae</name>
    <dbReference type="NCBI Taxonomy" id="1685901"/>
    <lineage>
        <taxon>Bacteria</taxon>
        <taxon>Pseudomonadati</taxon>
        <taxon>Pseudomonadota</taxon>
        <taxon>Gammaproteobacteria</taxon>
        <taxon>Lysobacterales</taxon>
        <taxon>Lysobacteraceae</taxon>
        <taxon>Lysobacter</taxon>
    </lineage>
</organism>
<sequence length="90" mass="9820">MSAPSLPTGLTYVLSEDEVTRLWRAKHAATLLAAFDGDTANLRSVTRDNLAAVADYIAEDVENVLRQAEKRRAQSHPPTFPTPGQSKSEP</sequence>
<reference evidence="3" key="1">
    <citation type="journal article" date="2019" name="Int. J. Syst. Evol. Microbiol.">
        <title>The Global Catalogue of Microorganisms (GCM) 10K type strain sequencing project: providing services to taxonomists for standard genome sequencing and annotation.</title>
        <authorList>
            <consortium name="The Broad Institute Genomics Platform"/>
            <consortium name="The Broad Institute Genome Sequencing Center for Infectious Disease"/>
            <person name="Wu L."/>
            <person name="Ma J."/>
        </authorList>
    </citation>
    <scope>NUCLEOTIDE SEQUENCE [LARGE SCALE GENOMIC DNA]</scope>
    <source>
        <strain evidence="3">KCTC 42875</strain>
    </source>
</reference>
<gene>
    <name evidence="2" type="ORF">ACFOLC_00200</name>
</gene>
<evidence type="ECO:0000313" key="2">
    <source>
        <dbReference type="EMBL" id="MFC3549430.1"/>
    </source>
</evidence>
<keyword evidence="3" id="KW-1185">Reference proteome</keyword>
<evidence type="ECO:0000256" key="1">
    <source>
        <dbReference type="SAM" id="MobiDB-lite"/>
    </source>
</evidence>
<dbReference type="RefSeq" id="WP_386756662.1">
    <property type="nucleotide sequence ID" value="NZ_JBHRXK010000001.1"/>
</dbReference>
<dbReference type="EMBL" id="JBHRXK010000001">
    <property type="protein sequence ID" value="MFC3549430.1"/>
    <property type="molecule type" value="Genomic_DNA"/>
</dbReference>
<comment type="caution">
    <text evidence="2">The sequence shown here is derived from an EMBL/GenBank/DDBJ whole genome shotgun (WGS) entry which is preliminary data.</text>
</comment>
<accession>A0ABV7RJE3</accession>
<proteinExistence type="predicted"/>
<name>A0ABV7RJE3_9GAMM</name>
<protein>
    <submittedName>
        <fullName evidence="2">Uncharacterized protein</fullName>
    </submittedName>
</protein>